<dbReference type="Proteomes" id="UP000620124">
    <property type="component" value="Unassembled WGS sequence"/>
</dbReference>
<organism evidence="1 2">
    <name type="scientific">Mycena venus</name>
    <dbReference type="NCBI Taxonomy" id="2733690"/>
    <lineage>
        <taxon>Eukaryota</taxon>
        <taxon>Fungi</taxon>
        <taxon>Dikarya</taxon>
        <taxon>Basidiomycota</taxon>
        <taxon>Agaricomycotina</taxon>
        <taxon>Agaricomycetes</taxon>
        <taxon>Agaricomycetidae</taxon>
        <taxon>Agaricales</taxon>
        <taxon>Marasmiineae</taxon>
        <taxon>Mycenaceae</taxon>
        <taxon>Mycena</taxon>
    </lineage>
</organism>
<dbReference type="AlphaFoldDB" id="A0A8H7D6B3"/>
<name>A0A8H7D6B3_9AGAR</name>
<accession>A0A8H7D6B3</accession>
<evidence type="ECO:0000313" key="2">
    <source>
        <dbReference type="Proteomes" id="UP000620124"/>
    </source>
</evidence>
<gene>
    <name evidence="1" type="ORF">MVEN_00654300</name>
</gene>
<evidence type="ECO:0000313" key="1">
    <source>
        <dbReference type="EMBL" id="KAF7363025.1"/>
    </source>
</evidence>
<protein>
    <submittedName>
        <fullName evidence="1">DUF4097 domain-containing protein</fullName>
    </submittedName>
</protein>
<dbReference type="EMBL" id="JACAZI010000004">
    <property type="protein sequence ID" value="KAF7363025.1"/>
    <property type="molecule type" value="Genomic_DNA"/>
</dbReference>
<sequence length="454" mass="49859">MPSPPAPQPASCQEYISAAAPESKHPTMDMDRKTPLQFENLPAPAIAAEGESARRKHKKCKKHKIFKRLGFSALLLWVGARYLKFESPMSFQLADEAWPIPNDMSVDHCEPWSDNGETDPDITEDFPYSADASFELPASADTLFLISRSVRNRRVFSTGRVNYLQSEEVSDSVKVDITAYFWHEEYLDASKACLLTRDDDQTGVGVFTKWKGEERRRREHEKLRFDVTVTFPRTEDESPLAINRFLTDLEFFSQTFADLSNVAFGKLYLKSALAGIRGETLYAGNASISTSLGPIQIQSLIAPEATLSTSLGAIEGTYNASKLTLRTANGPINVDVNLSNDEDDTVAQLTMHTSNGRIQSNINLLSSKEDSSDASFDIAARTAHGPVDLVVLSAPLNSNITLAAHTAIGAASASPSSHIRRVLPRVHEPWFGGRQCRQGCGRPVGRGAEPELGV</sequence>
<comment type="caution">
    <text evidence="1">The sequence shown here is derived from an EMBL/GenBank/DDBJ whole genome shotgun (WGS) entry which is preliminary data.</text>
</comment>
<dbReference type="OrthoDB" id="5570013at2759"/>
<reference evidence="1" key="1">
    <citation type="submission" date="2020-05" db="EMBL/GenBank/DDBJ databases">
        <title>Mycena genomes resolve the evolution of fungal bioluminescence.</title>
        <authorList>
            <person name="Tsai I.J."/>
        </authorList>
    </citation>
    <scope>NUCLEOTIDE SEQUENCE</scope>
    <source>
        <strain evidence="1">CCC161011</strain>
    </source>
</reference>
<keyword evidence="2" id="KW-1185">Reference proteome</keyword>
<proteinExistence type="predicted"/>